<evidence type="ECO:0000313" key="2">
    <source>
        <dbReference type="EMBL" id="QDU71424.1"/>
    </source>
</evidence>
<protein>
    <recommendedName>
        <fullName evidence="4">Asl1-like glycosyl hydrolase catalytic domain-containing protein</fullName>
    </recommendedName>
</protein>
<feature type="chain" id="PRO_5021708741" description="Asl1-like glycosyl hydrolase catalytic domain-containing protein" evidence="1">
    <location>
        <begin position="23"/>
        <end position="474"/>
    </location>
</feature>
<feature type="signal peptide" evidence="1">
    <location>
        <begin position="1"/>
        <end position="22"/>
    </location>
</feature>
<dbReference type="Gene3D" id="1.10.1330.10">
    <property type="entry name" value="Dockerin domain"/>
    <property type="match status" value="1"/>
</dbReference>
<dbReference type="GO" id="GO:0004553">
    <property type="term" value="F:hydrolase activity, hydrolyzing O-glycosyl compounds"/>
    <property type="evidence" value="ECO:0007669"/>
    <property type="project" value="TreeGrafter"/>
</dbReference>
<dbReference type="InterPro" id="IPR017853">
    <property type="entry name" value="GH"/>
</dbReference>
<dbReference type="PANTHER" id="PTHR12631">
    <property type="entry name" value="ALPHA-L-IDURONIDASE"/>
    <property type="match status" value="1"/>
</dbReference>
<dbReference type="KEGG" id="mcad:Pan265_12740"/>
<keyword evidence="1" id="KW-0732">Signal</keyword>
<organism evidence="2 3">
    <name type="scientific">Mucisphaera calidilacus</name>
    <dbReference type="NCBI Taxonomy" id="2527982"/>
    <lineage>
        <taxon>Bacteria</taxon>
        <taxon>Pseudomonadati</taxon>
        <taxon>Planctomycetota</taxon>
        <taxon>Phycisphaerae</taxon>
        <taxon>Phycisphaerales</taxon>
        <taxon>Phycisphaeraceae</taxon>
        <taxon>Mucisphaera</taxon>
    </lineage>
</organism>
<dbReference type="EMBL" id="CP036280">
    <property type="protein sequence ID" value="QDU71424.1"/>
    <property type="molecule type" value="Genomic_DNA"/>
</dbReference>
<gene>
    <name evidence="2" type="ORF">Pan265_12740</name>
</gene>
<evidence type="ECO:0000256" key="1">
    <source>
        <dbReference type="SAM" id="SignalP"/>
    </source>
</evidence>
<dbReference type="Gene3D" id="3.20.20.80">
    <property type="entry name" value="Glycosidases"/>
    <property type="match status" value="1"/>
</dbReference>
<proteinExistence type="predicted"/>
<dbReference type="GO" id="GO:0000272">
    <property type="term" value="P:polysaccharide catabolic process"/>
    <property type="evidence" value="ECO:0007669"/>
    <property type="project" value="InterPro"/>
</dbReference>
<evidence type="ECO:0000313" key="3">
    <source>
        <dbReference type="Proteomes" id="UP000320386"/>
    </source>
</evidence>
<evidence type="ECO:0008006" key="4">
    <source>
        <dbReference type="Google" id="ProtNLM"/>
    </source>
</evidence>
<reference evidence="2 3" key="1">
    <citation type="submission" date="2019-02" db="EMBL/GenBank/DDBJ databases">
        <title>Deep-cultivation of Planctomycetes and their phenomic and genomic characterization uncovers novel biology.</title>
        <authorList>
            <person name="Wiegand S."/>
            <person name="Jogler M."/>
            <person name="Boedeker C."/>
            <person name="Pinto D."/>
            <person name="Vollmers J."/>
            <person name="Rivas-Marin E."/>
            <person name="Kohn T."/>
            <person name="Peeters S.H."/>
            <person name="Heuer A."/>
            <person name="Rast P."/>
            <person name="Oberbeckmann S."/>
            <person name="Bunk B."/>
            <person name="Jeske O."/>
            <person name="Meyerdierks A."/>
            <person name="Storesund J.E."/>
            <person name="Kallscheuer N."/>
            <person name="Luecker S."/>
            <person name="Lage O.M."/>
            <person name="Pohl T."/>
            <person name="Merkel B.J."/>
            <person name="Hornburger P."/>
            <person name="Mueller R.-W."/>
            <person name="Bruemmer F."/>
            <person name="Labrenz M."/>
            <person name="Spormann A.M."/>
            <person name="Op den Camp H."/>
            <person name="Overmann J."/>
            <person name="Amann R."/>
            <person name="Jetten M.S.M."/>
            <person name="Mascher T."/>
            <person name="Medema M.H."/>
            <person name="Devos D.P."/>
            <person name="Kaster A.-K."/>
            <person name="Ovreas L."/>
            <person name="Rohde M."/>
            <person name="Galperin M.Y."/>
            <person name="Jogler C."/>
        </authorList>
    </citation>
    <scope>NUCLEOTIDE SEQUENCE [LARGE SCALE GENOMIC DNA]</scope>
    <source>
        <strain evidence="2 3">Pan265</strain>
    </source>
</reference>
<keyword evidence="3" id="KW-1185">Reference proteome</keyword>
<dbReference type="PANTHER" id="PTHR12631:SF10">
    <property type="entry name" value="BETA-XYLOSIDASE-LIKE PROTEIN-RELATED"/>
    <property type="match status" value="1"/>
</dbReference>
<dbReference type="AlphaFoldDB" id="A0A518BWW2"/>
<dbReference type="InterPro" id="IPR036439">
    <property type="entry name" value="Dockerin_dom_sf"/>
</dbReference>
<sequence length="474" mass="50845" precursor="true">MRCLCHGLALITLLASTQSTLAQDKLFGVHWWNYENGTAGDGPVGGSSLETILTHSVPWWGAQHFAPLYQQATTQYNAEMITRVDYDWGQTVPAPTTMAASDWANSVLGVVDTLGDHANIWIIGNEPNVTVEGEGWVDNKIHPDDYAAIYNTVRNAIKAQRPDDLVLLAPPSPGAAGGVRWMSGNTYLQQSIEAVVDLGGDIDGFAIHAYGSPFTNNVDAIAAGFQSSYASQLNVIDNAGFKDAPVYITEWSRGTSTTGDLAANEAVTAQFITKALADLHEWNQTFGNHNIVSTTWFVNQGYGGWESQSLDWWRSQGNPEGDPNDMWTAMMNAAQYPAGIAGTLPDPFPGDLNDDGRTDADDIDLLIDNMGNPAFDLDGDRDADSDDLTYMVEVLLGTSFGDATLDGVVDLLDLSALAANFYKTGGWADGDFNGFGGVDLNDLSIIASNWGAGSNVPEPALLIPAAALALTRRR</sequence>
<dbReference type="InterPro" id="IPR051923">
    <property type="entry name" value="Glycosyl_Hydrolase_39"/>
</dbReference>
<accession>A0A518BWW2</accession>
<dbReference type="Proteomes" id="UP000320386">
    <property type="component" value="Chromosome"/>
</dbReference>
<dbReference type="RefSeq" id="WP_236254773.1">
    <property type="nucleotide sequence ID" value="NZ_CP036280.1"/>
</dbReference>
<dbReference type="SUPFAM" id="SSF51445">
    <property type="entry name" value="(Trans)glycosidases"/>
    <property type="match status" value="1"/>
</dbReference>
<name>A0A518BWW2_9BACT</name>